<evidence type="ECO:0000313" key="1">
    <source>
        <dbReference type="EMBL" id="WWQ61649.1"/>
    </source>
</evidence>
<dbReference type="EMBL" id="CP146016">
    <property type="protein sequence ID" value="WWQ61649.1"/>
    <property type="molecule type" value="Genomic_DNA"/>
</dbReference>
<gene>
    <name evidence="1" type="ORF">V6M85_06145</name>
</gene>
<proteinExistence type="predicted"/>
<dbReference type="AlphaFoldDB" id="A0AAX4L383"/>
<protein>
    <recommendedName>
        <fullName evidence="3">Transposase</fullName>
    </recommendedName>
</protein>
<evidence type="ECO:0008006" key="3">
    <source>
        <dbReference type="Google" id="ProtNLM"/>
    </source>
</evidence>
<accession>A0AAX4L383</accession>
<dbReference type="Proteomes" id="UP001432202">
    <property type="component" value="Chromosome"/>
</dbReference>
<name>A0AAX4L383_9CREN</name>
<dbReference type="GeneID" id="89336331"/>
<dbReference type="RefSeq" id="WP_338604308.1">
    <property type="nucleotide sequence ID" value="NZ_CP146016.1"/>
</dbReference>
<organism evidence="1 2">
    <name type="scientific">Sulfolobus tengchongensis</name>
    <dbReference type="NCBI Taxonomy" id="207809"/>
    <lineage>
        <taxon>Archaea</taxon>
        <taxon>Thermoproteota</taxon>
        <taxon>Thermoprotei</taxon>
        <taxon>Sulfolobales</taxon>
        <taxon>Sulfolobaceae</taxon>
        <taxon>Sulfolobus</taxon>
    </lineage>
</organism>
<keyword evidence="2" id="KW-1185">Reference proteome</keyword>
<evidence type="ECO:0000313" key="2">
    <source>
        <dbReference type="Proteomes" id="UP001432202"/>
    </source>
</evidence>
<sequence>MQIKPLIEGELKDVIEKTFSSVKTQRYDTTLYFKLLIIMIVYTTSYRELIGLANVTIQHFLGVEKIPSKSAIHWFTKQNLEKANKLI</sequence>
<reference evidence="1 2" key="1">
    <citation type="submission" date="2024-02" db="EMBL/GenBank/DDBJ databases">
        <title>STSV induces naive adaptation in Sulfolobus.</title>
        <authorList>
            <person name="Xiang X."/>
            <person name="Song M."/>
        </authorList>
    </citation>
    <scope>NUCLEOTIDE SEQUENCE [LARGE SCALE GENOMIC DNA]</scope>
    <source>
        <strain evidence="1 2">RT2</strain>
    </source>
</reference>